<dbReference type="AlphaFoldDB" id="A0A8S4BWD3"/>
<gene>
    <name evidence="1" type="ORF">MHYMCMPASI_00416</name>
</gene>
<keyword evidence="2" id="KW-1185">Reference proteome</keyword>
<organism evidence="1 2">
    <name type="scientific">Hyalomma marginatum</name>
    <dbReference type="NCBI Taxonomy" id="34627"/>
    <lineage>
        <taxon>Eukaryota</taxon>
        <taxon>Metazoa</taxon>
        <taxon>Ecdysozoa</taxon>
        <taxon>Arthropoda</taxon>
        <taxon>Chelicerata</taxon>
        <taxon>Arachnida</taxon>
        <taxon>Acari</taxon>
        <taxon>Parasitiformes</taxon>
        <taxon>Ixodida</taxon>
        <taxon>Ixodoidea</taxon>
        <taxon>Ixodidae</taxon>
        <taxon>Hyalomminae</taxon>
        <taxon>Hyalomma</taxon>
    </lineage>
</organism>
<evidence type="ECO:0000313" key="2">
    <source>
        <dbReference type="Proteomes" id="UP000837675"/>
    </source>
</evidence>
<proteinExistence type="predicted"/>
<name>A0A8S4BWD3_9ACAR</name>
<evidence type="ECO:0000313" key="1">
    <source>
        <dbReference type="EMBL" id="CAG7591244.1"/>
    </source>
</evidence>
<protein>
    <submittedName>
        <fullName evidence="1">Uncharacterized protein</fullName>
    </submittedName>
</protein>
<accession>A0A8S4BWD3</accession>
<dbReference type="EMBL" id="CAJVAF010000170">
    <property type="protein sequence ID" value="CAG7591244.1"/>
    <property type="molecule type" value="Genomic_DNA"/>
</dbReference>
<comment type="caution">
    <text evidence="1">The sequence shown here is derived from an EMBL/GenBank/DDBJ whole genome shotgun (WGS) entry which is preliminary data.</text>
</comment>
<feature type="non-terminal residue" evidence="1">
    <location>
        <position position="1"/>
    </location>
</feature>
<dbReference type="Proteomes" id="UP000837675">
    <property type="component" value="Unassembled WGS sequence"/>
</dbReference>
<reference evidence="1" key="1">
    <citation type="submission" date="2021-06" db="EMBL/GenBank/DDBJ databases">
        <authorList>
            <person name="Nardi T."/>
            <person name="Nardi T."/>
        </authorList>
    </citation>
    <scope>NUCLEOTIDE SEQUENCE</scope>
</reference>
<sequence>VCEPAEAWPALARIPHSRHGEDAHSGYSAIAIFDLDEGLALGHNLTLNQDWTQ</sequence>